<sequence>MESGRFPFQLAADLPQMCTRLNAMFSFTTGTAGARADADVSASPVLRRPVTQWVDERTALAYDAAKLTLNAVCRTADILTLANRYADEEKPADDLNAGCRPGGTDTLDIAQLRAWDSRSGGDRSDRDLLLRQRPGRRREATRGGARRRQRQRASRRRLACATRHQAGG</sequence>
<name>A0ABT0JZ90_9ACTN</name>
<keyword evidence="3" id="KW-1185">Reference proteome</keyword>
<organism evidence="2 3">
    <name type="scientific">Frankia umida</name>
    <dbReference type="NCBI Taxonomy" id="573489"/>
    <lineage>
        <taxon>Bacteria</taxon>
        <taxon>Bacillati</taxon>
        <taxon>Actinomycetota</taxon>
        <taxon>Actinomycetes</taxon>
        <taxon>Frankiales</taxon>
        <taxon>Frankiaceae</taxon>
        <taxon>Frankia</taxon>
    </lineage>
</organism>
<dbReference type="EMBL" id="JALKFT010000012">
    <property type="protein sequence ID" value="MCK9876855.1"/>
    <property type="molecule type" value="Genomic_DNA"/>
</dbReference>
<evidence type="ECO:0000313" key="3">
    <source>
        <dbReference type="Proteomes" id="UP001201873"/>
    </source>
</evidence>
<protein>
    <submittedName>
        <fullName evidence="2">Uncharacterized protein</fullName>
    </submittedName>
</protein>
<gene>
    <name evidence="2" type="ORF">MXD59_13870</name>
</gene>
<proteinExistence type="predicted"/>
<evidence type="ECO:0000256" key="1">
    <source>
        <dbReference type="SAM" id="MobiDB-lite"/>
    </source>
</evidence>
<feature type="compositionally biased region" description="Basic residues" evidence="1">
    <location>
        <begin position="144"/>
        <end position="158"/>
    </location>
</feature>
<accession>A0ABT0JZ90</accession>
<feature type="region of interest" description="Disordered" evidence="1">
    <location>
        <begin position="117"/>
        <end position="168"/>
    </location>
</feature>
<reference evidence="2 3" key="1">
    <citation type="submission" date="2022-04" db="EMBL/GenBank/DDBJ databases">
        <title>Genome diversity in the genus Frankia.</title>
        <authorList>
            <person name="Carlos-Shanley C."/>
            <person name="Hahn D."/>
        </authorList>
    </citation>
    <scope>NUCLEOTIDE SEQUENCE [LARGE SCALE GENOMIC DNA]</scope>
    <source>
        <strain evidence="2 3">Ag45/Mut15</strain>
    </source>
</reference>
<dbReference type="Proteomes" id="UP001201873">
    <property type="component" value="Unassembled WGS sequence"/>
</dbReference>
<feature type="compositionally biased region" description="Basic and acidic residues" evidence="1">
    <location>
        <begin position="117"/>
        <end position="130"/>
    </location>
</feature>
<comment type="caution">
    <text evidence="2">The sequence shown here is derived from an EMBL/GenBank/DDBJ whole genome shotgun (WGS) entry which is preliminary data.</text>
</comment>
<evidence type="ECO:0000313" key="2">
    <source>
        <dbReference type="EMBL" id="MCK9876855.1"/>
    </source>
</evidence>